<feature type="transmembrane region" description="Helical" evidence="1">
    <location>
        <begin position="49"/>
        <end position="69"/>
    </location>
</feature>
<evidence type="ECO:0000313" key="3">
    <source>
        <dbReference type="Proteomes" id="UP001602013"/>
    </source>
</evidence>
<dbReference type="RefSeq" id="WP_387413263.1">
    <property type="nucleotide sequence ID" value="NZ_JBIASD010000013.1"/>
</dbReference>
<organism evidence="2 3">
    <name type="scientific">Microtetraspora malaysiensis</name>
    <dbReference type="NCBI Taxonomy" id="161358"/>
    <lineage>
        <taxon>Bacteria</taxon>
        <taxon>Bacillati</taxon>
        <taxon>Actinomycetota</taxon>
        <taxon>Actinomycetes</taxon>
        <taxon>Streptosporangiales</taxon>
        <taxon>Streptosporangiaceae</taxon>
        <taxon>Microtetraspora</taxon>
    </lineage>
</organism>
<keyword evidence="3" id="KW-1185">Reference proteome</keyword>
<reference evidence="2 3" key="1">
    <citation type="submission" date="2024-10" db="EMBL/GenBank/DDBJ databases">
        <title>The Natural Products Discovery Center: Release of the First 8490 Sequenced Strains for Exploring Actinobacteria Biosynthetic Diversity.</title>
        <authorList>
            <person name="Kalkreuter E."/>
            <person name="Kautsar S.A."/>
            <person name="Yang D."/>
            <person name="Bader C.D."/>
            <person name="Teijaro C.N."/>
            <person name="Fluegel L."/>
            <person name="Davis C.M."/>
            <person name="Simpson J.R."/>
            <person name="Lauterbach L."/>
            <person name="Steele A.D."/>
            <person name="Gui C."/>
            <person name="Meng S."/>
            <person name="Li G."/>
            <person name="Viehrig K."/>
            <person name="Ye F."/>
            <person name="Su P."/>
            <person name="Kiefer A.F."/>
            <person name="Nichols A."/>
            <person name="Cepeda A.J."/>
            <person name="Yan W."/>
            <person name="Fan B."/>
            <person name="Jiang Y."/>
            <person name="Adhikari A."/>
            <person name="Zheng C.-J."/>
            <person name="Schuster L."/>
            <person name="Cowan T.M."/>
            <person name="Smanski M.J."/>
            <person name="Chevrette M.G."/>
            <person name="De Carvalho L.P.S."/>
            <person name="Shen B."/>
        </authorList>
    </citation>
    <scope>NUCLEOTIDE SEQUENCE [LARGE SCALE GENOMIC DNA]</scope>
    <source>
        <strain evidence="2 3">NPDC002173</strain>
    </source>
</reference>
<evidence type="ECO:0008006" key="4">
    <source>
        <dbReference type="Google" id="ProtNLM"/>
    </source>
</evidence>
<evidence type="ECO:0000313" key="2">
    <source>
        <dbReference type="EMBL" id="MFF3667954.1"/>
    </source>
</evidence>
<accession>A0ABW6SSI5</accession>
<dbReference type="EMBL" id="JBIASD010000013">
    <property type="protein sequence ID" value="MFF3667954.1"/>
    <property type="molecule type" value="Genomic_DNA"/>
</dbReference>
<protein>
    <recommendedName>
        <fullName evidence="4">PASTA domain-containing protein</fullName>
    </recommendedName>
</protein>
<keyword evidence="1" id="KW-0812">Transmembrane</keyword>
<dbReference type="Proteomes" id="UP001602013">
    <property type="component" value="Unassembled WGS sequence"/>
</dbReference>
<gene>
    <name evidence="2" type="ORF">ACFYXI_20390</name>
</gene>
<keyword evidence="1" id="KW-0472">Membrane</keyword>
<name>A0ABW6SSI5_9ACTN</name>
<comment type="caution">
    <text evidence="2">The sequence shown here is derived from an EMBL/GenBank/DDBJ whole genome shotgun (WGS) entry which is preliminary data.</text>
</comment>
<proteinExistence type="predicted"/>
<keyword evidence="1" id="KW-1133">Transmembrane helix</keyword>
<sequence>MNLANLARLRDEDLAGQASTAPARALMESIVSEERAPARVAPARRTRRALALGAVAVGLGAAVAIGVGLPGGPATRYANAAVTIERAPDYVSVTVTDPAADPGRFEEAFRAVGLDVTVKRIPVPPDEVGRLIGPVVPEGFRGPGSIGVQYVAPCAAAFCGKVWLPARYSGRVVIGIGRAAAPGEPYADDVVDPSSAEALDGYRSHGRTVAEVRDELHRRRLKVGYRLYWTIPDGGFFDQGVTADRIEDGWVVEGSRYSSSDTVDLYVVPGPEAGPAPNPMTVYDAEPHWYDQTG</sequence>
<evidence type="ECO:0000256" key="1">
    <source>
        <dbReference type="SAM" id="Phobius"/>
    </source>
</evidence>